<dbReference type="AlphaFoldDB" id="A0A1F4TPY6"/>
<evidence type="ECO:0000256" key="2">
    <source>
        <dbReference type="ARBA" id="ARBA00011738"/>
    </source>
</evidence>
<dbReference type="Pfam" id="PF03129">
    <property type="entry name" value="HGTP_anticodon"/>
    <property type="match status" value="1"/>
</dbReference>
<comment type="subunit">
    <text evidence="2 10">Homodimer.</text>
</comment>
<dbReference type="InterPro" id="IPR004500">
    <property type="entry name" value="Pro-tRNA-synth_IIa_bac-type"/>
</dbReference>
<dbReference type="NCBIfam" id="NF006625">
    <property type="entry name" value="PRK09194.1"/>
    <property type="match status" value="1"/>
</dbReference>
<evidence type="ECO:0000313" key="12">
    <source>
        <dbReference type="EMBL" id="OGC34765.1"/>
    </source>
</evidence>
<sequence length="572" mass="63952">MSQLLAPTLREDPKEAEVVSHKLLLRAGYIRKLAAGIYTYLPLGFKVLQKVSQVIREEMNRSGAQEVLMPALLPSELWQETGRWNVYGKELFRIQDRHERDFCLGPTHEEAITELVRRSINSYKQLPINLYQIQTKFRDEIRPRFGLMRGREFIMKDAYSFHTSKKDLDKEYKNMYETYCRIFERLGLKYRVVQADSGAIGGGYSQEFMVLADSGEEEIFYCEKCDYAASRESAGVGGEKIVEGIGKGGDEKGKDKVKEVNTPGQKTIEEVTAFLKESPEKMIKTLVYETENGPVIALVRGDHALNEAKLKKMLGVEDLKLAADKVIEGVTKAPVGFAGPVGLKGVKIVADTAIPLIEQGITGANKEDYHLTNVVYGRDYQAELLGDLRFALSSDACPKCGQAKYSVQRGIEVGHIFKLGTKYSEKMKCVYLDEGNKEKTMIMGCYGIGVGRTAQAAIEQNHDEDGIIWPMPLAPYQVAIIPVNVGIKEQLEAAEKIYQDGLQIGLDVLLDDRDFRVGVKLKDIDLIGIPIKIIVGKALKDGQVEIKLRKTGEINLVEIGKVGEWLRQNVCS</sequence>
<dbReference type="InterPro" id="IPR044140">
    <property type="entry name" value="ProRS_anticodon_short"/>
</dbReference>
<dbReference type="Pfam" id="PF04073">
    <property type="entry name" value="tRNA_edit"/>
    <property type="match status" value="1"/>
</dbReference>
<keyword evidence="3 10" id="KW-0963">Cytoplasm</keyword>
<dbReference type="HAMAP" id="MF_01569">
    <property type="entry name" value="Pro_tRNA_synth_type1"/>
    <property type="match status" value="1"/>
</dbReference>
<evidence type="ECO:0000256" key="3">
    <source>
        <dbReference type="ARBA" id="ARBA00022490"/>
    </source>
</evidence>
<dbReference type="PANTHER" id="PTHR42753">
    <property type="entry name" value="MITOCHONDRIAL RIBOSOME PROTEIN L39/PROLYL-TRNA LIGASE FAMILY MEMBER"/>
    <property type="match status" value="1"/>
</dbReference>
<evidence type="ECO:0000256" key="5">
    <source>
        <dbReference type="ARBA" id="ARBA00022741"/>
    </source>
</evidence>
<dbReference type="GO" id="GO:0002161">
    <property type="term" value="F:aminoacyl-tRNA deacylase activity"/>
    <property type="evidence" value="ECO:0007669"/>
    <property type="project" value="InterPro"/>
</dbReference>
<name>A0A1F4TPY6_UNCSA</name>
<dbReference type="EC" id="6.1.1.15" evidence="10"/>
<keyword evidence="7 10" id="KW-0648">Protein biosynthesis</keyword>
<feature type="domain" description="Aminoacyl-transfer RNA synthetases class-II family profile" evidence="11">
    <location>
        <begin position="36"/>
        <end position="470"/>
    </location>
</feature>
<comment type="domain">
    <text evidence="10">Consists of three domains: the N-terminal catalytic domain, the editing domain and the C-terminal anticodon-binding domain.</text>
</comment>
<dbReference type="CDD" id="cd00861">
    <property type="entry name" value="ProRS_anticodon_short"/>
    <property type="match status" value="1"/>
</dbReference>
<dbReference type="InterPro" id="IPR002314">
    <property type="entry name" value="aa-tRNA-synt_IIb"/>
</dbReference>
<reference evidence="12 13" key="1">
    <citation type="journal article" date="2016" name="Nat. Commun.">
        <title>Thousands of microbial genomes shed light on interconnected biogeochemical processes in an aquifer system.</title>
        <authorList>
            <person name="Anantharaman K."/>
            <person name="Brown C.T."/>
            <person name="Hug L.A."/>
            <person name="Sharon I."/>
            <person name="Castelle C.J."/>
            <person name="Probst A.J."/>
            <person name="Thomas B.C."/>
            <person name="Singh A."/>
            <person name="Wilkins M.J."/>
            <person name="Karaoz U."/>
            <person name="Brodie E.L."/>
            <person name="Williams K.H."/>
            <person name="Hubbard S.S."/>
            <person name="Banfield J.F."/>
        </authorList>
    </citation>
    <scope>NUCLEOTIDE SEQUENCE [LARGE SCALE GENOMIC DNA]</scope>
</reference>
<dbReference type="InterPro" id="IPR036621">
    <property type="entry name" value="Anticodon-bd_dom_sf"/>
</dbReference>
<comment type="function">
    <text evidence="10">Catalyzes the attachment of proline to tRNA(Pro) in a two-step reaction: proline is first activated by ATP to form Pro-AMP and then transferred to the acceptor end of tRNA(Pro). As ProRS can inadvertently accommodate and process non-cognate amino acids such as alanine and cysteine, to avoid such errors it has two additional distinct editing activities against alanine. One activity is designated as 'pretransfer' editing and involves the tRNA(Pro)-independent hydrolysis of activated Ala-AMP. The other activity is designated 'posttransfer' editing and involves deacylation of mischarged Ala-tRNA(Pro). The misacylated Cys-tRNA(Pro) is not edited by ProRS.</text>
</comment>
<dbReference type="CDD" id="cd04334">
    <property type="entry name" value="ProRS-INS"/>
    <property type="match status" value="1"/>
</dbReference>
<comment type="catalytic activity">
    <reaction evidence="9 10">
        <text>tRNA(Pro) + L-proline + ATP = L-prolyl-tRNA(Pro) + AMP + diphosphate</text>
        <dbReference type="Rhea" id="RHEA:14305"/>
        <dbReference type="Rhea" id="RHEA-COMP:9700"/>
        <dbReference type="Rhea" id="RHEA-COMP:9702"/>
        <dbReference type="ChEBI" id="CHEBI:30616"/>
        <dbReference type="ChEBI" id="CHEBI:33019"/>
        <dbReference type="ChEBI" id="CHEBI:60039"/>
        <dbReference type="ChEBI" id="CHEBI:78442"/>
        <dbReference type="ChEBI" id="CHEBI:78532"/>
        <dbReference type="ChEBI" id="CHEBI:456215"/>
        <dbReference type="EC" id="6.1.1.15"/>
    </reaction>
</comment>
<dbReference type="InterPro" id="IPR045864">
    <property type="entry name" value="aa-tRNA-synth_II/BPL/LPL"/>
</dbReference>
<keyword evidence="5 10" id="KW-0547">Nucleotide-binding</keyword>
<dbReference type="GO" id="GO:0005524">
    <property type="term" value="F:ATP binding"/>
    <property type="evidence" value="ECO:0007669"/>
    <property type="project" value="UniProtKB-UniRule"/>
</dbReference>
<dbReference type="NCBIfam" id="TIGR00409">
    <property type="entry name" value="proS_fam_II"/>
    <property type="match status" value="1"/>
</dbReference>
<accession>A0A1F4TPY6</accession>
<keyword evidence="8 10" id="KW-0030">Aminoacyl-tRNA synthetase</keyword>
<keyword evidence="6 10" id="KW-0067">ATP-binding</keyword>
<dbReference type="CDD" id="cd00779">
    <property type="entry name" value="ProRS_core_prok"/>
    <property type="match status" value="1"/>
</dbReference>
<dbReference type="InterPro" id="IPR036754">
    <property type="entry name" value="YbaK/aa-tRNA-synt-asso_dom_sf"/>
</dbReference>
<evidence type="ECO:0000313" key="13">
    <source>
        <dbReference type="Proteomes" id="UP000177309"/>
    </source>
</evidence>
<proteinExistence type="inferred from homology"/>
<dbReference type="SUPFAM" id="SSF52954">
    <property type="entry name" value="Class II aaRS ABD-related"/>
    <property type="match status" value="1"/>
</dbReference>
<comment type="similarity">
    <text evidence="10">Belongs to the class-II aminoacyl-tRNA synthetase family. ProS type 1 subfamily.</text>
</comment>
<keyword evidence="4 10" id="KW-0436">Ligase</keyword>
<dbReference type="InterPro" id="IPR033730">
    <property type="entry name" value="ProRS_core_prok"/>
</dbReference>
<dbReference type="PROSITE" id="PS50862">
    <property type="entry name" value="AA_TRNA_LIGASE_II"/>
    <property type="match status" value="1"/>
</dbReference>
<dbReference type="Gene3D" id="3.90.960.10">
    <property type="entry name" value="YbaK/aminoacyl-tRNA synthetase-associated domain"/>
    <property type="match status" value="1"/>
</dbReference>
<dbReference type="FunFam" id="3.30.930.10:FF:000066">
    <property type="entry name" value="Proline--tRNA ligase"/>
    <property type="match status" value="1"/>
</dbReference>
<dbReference type="GO" id="GO:0005829">
    <property type="term" value="C:cytosol"/>
    <property type="evidence" value="ECO:0007669"/>
    <property type="project" value="TreeGrafter"/>
</dbReference>
<dbReference type="Pfam" id="PF00587">
    <property type="entry name" value="tRNA-synt_2b"/>
    <property type="match status" value="1"/>
</dbReference>
<evidence type="ECO:0000256" key="10">
    <source>
        <dbReference type="HAMAP-Rule" id="MF_01569"/>
    </source>
</evidence>
<dbReference type="SUPFAM" id="SSF55681">
    <property type="entry name" value="Class II aaRS and biotin synthetases"/>
    <property type="match status" value="1"/>
</dbReference>
<dbReference type="EMBL" id="MEUI01000013">
    <property type="protein sequence ID" value="OGC34765.1"/>
    <property type="molecule type" value="Genomic_DNA"/>
</dbReference>
<evidence type="ECO:0000259" key="11">
    <source>
        <dbReference type="PROSITE" id="PS50862"/>
    </source>
</evidence>
<evidence type="ECO:0000256" key="8">
    <source>
        <dbReference type="ARBA" id="ARBA00023146"/>
    </source>
</evidence>
<organism evidence="12 13">
    <name type="scientific">candidate division WOR-1 bacterium RIFOXYC2_FULL_41_25</name>
    <dbReference type="NCBI Taxonomy" id="1802586"/>
    <lineage>
        <taxon>Bacteria</taxon>
        <taxon>Bacillati</taxon>
        <taxon>Saganbacteria</taxon>
    </lineage>
</organism>
<evidence type="ECO:0000256" key="9">
    <source>
        <dbReference type="ARBA" id="ARBA00047671"/>
    </source>
</evidence>
<dbReference type="Gene3D" id="3.30.930.10">
    <property type="entry name" value="Bira Bifunctional Protein, Domain 2"/>
    <property type="match status" value="2"/>
</dbReference>
<evidence type="ECO:0000256" key="6">
    <source>
        <dbReference type="ARBA" id="ARBA00022840"/>
    </source>
</evidence>
<dbReference type="SUPFAM" id="SSF55826">
    <property type="entry name" value="YbaK/ProRS associated domain"/>
    <property type="match status" value="1"/>
</dbReference>
<dbReference type="InterPro" id="IPR004154">
    <property type="entry name" value="Anticodon-bd"/>
</dbReference>
<gene>
    <name evidence="10" type="primary">proS</name>
    <name evidence="12" type="ORF">A2462_03520</name>
</gene>
<evidence type="ECO:0000256" key="7">
    <source>
        <dbReference type="ARBA" id="ARBA00022917"/>
    </source>
</evidence>
<dbReference type="InterPro" id="IPR007214">
    <property type="entry name" value="YbaK/aa-tRNA-synth-assoc-dom"/>
</dbReference>
<dbReference type="InterPro" id="IPR002316">
    <property type="entry name" value="Pro-tRNA-ligase_IIa"/>
</dbReference>
<evidence type="ECO:0000256" key="1">
    <source>
        <dbReference type="ARBA" id="ARBA00004496"/>
    </source>
</evidence>
<dbReference type="PRINTS" id="PR01046">
    <property type="entry name" value="TRNASYNTHPRO"/>
</dbReference>
<dbReference type="Proteomes" id="UP000177309">
    <property type="component" value="Unassembled WGS sequence"/>
</dbReference>
<evidence type="ECO:0000256" key="4">
    <source>
        <dbReference type="ARBA" id="ARBA00022598"/>
    </source>
</evidence>
<dbReference type="InterPro" id="IPR006195">
    <property type="entry name" value="aa-tRNA-synth_II"/>
</dbReference>
<dbReference type="GO" id="GO:0004827">
    <property type="term" value="F:proline-tRNA ligase activity"/>
    <property type="evidence" value="ECO:0007669"/>
    <property type="project" value="UniProtKB-UniRule"/>
</dbReference>
<protein>
    <recommendedName>
        <fullName evidence="10">Proline--tRNA ligase</fullName>
        <ecNumber evidence="10">6.1.1.15</ecNumber>
    </recommendedName>
    <alternativeName>
        <fullName evidence="10">Prolyl-tRNA synthetase</fullName>
        <shortName evidence="10">ProRS</shortName>
    </alternativeName>
</protein>
<dbReference type="Gene3D" id="3.40.50.800">
    <property type="entry name" value="Anticodon-binding domain"/>
    <property type="match status" value="1"/>
</dbReference>
<comment type="caution">
    <text evidence="12">The sequence shown here is derived from an EMBL/GenBank/DDBJ whole genome shotgun (WGS) entry which is preliminary data.</text>
</comment>
<dbReference type="InterPro" id="IPR023717">
    <property type="entry name" value="Pro-tRNA-Synthase_IIa_type1"/>
</dbReference>
<dbReference type="InterPro" id="IPR050062">
    <property type="entry name" value="Pro-tRNA_synthetase"/>
</dbReference>
<dbReference type="GO" id="GO:0006433">
    <property type="term" value="P:prolyl-tRNA aminoacylation"/>
    <property type="evidence" value="ECO:0007669"/>
    <property type="project" value="UniProtKB-UniRule"/>
</dbReference>
<dbReference type="PANTHER" id="PTHR42753:SF2">
    <property type="entry name" value="PROLINE--TRNA LIGASE"/>
    <property type="match status" value="1"/>
</dbReference>
<comment type="subcellular location">
    <subcellularLocation>
        <location evidence="1 10">Cytoplasm</location>
    </subcellularLocation>
</comment>